<reference evidence="1 2" key="1">
    <citation type="submission" date="2016-10" db="EMBL/GenBank/DDBJ databases">
        <authorList>
            <person name="de Groot N.N."/>
        </authorList>
    </citation>
    <scope>NUCLEOTIDE SEQUENCE [LARGE SCALE GENOMIC DNA]</scope>
    <source>
        <strain evidence="1 2">CGMCC 4.5598</strain>
    </source>
</reference>
<dbReference type="AlphaFoldDB" id="A0A1I0EXJ3"/>
<keyword evidence="2" id="KW-1185">Reference proteome</keyword>
<protein>
    <submittedName>
        <fullName evidence="1">Uncharacterized protein</fullName>
    </submittedName>
</protein>
<evidence type="ECO:0000313" key="1">
    <source>
        <dbReference type="EMBL" id="SET50239.1"/>
    </source>
</evidence>
<name>A0A1I0EXJ3_9ACTN</name>
<accession>A0A1I0EXJ3</accession>
<sequence length="76" mass="8417">MNPFDPGLIPLSYFEVECDGSACGSGPVGWHTHPEQRGREPLGRVRVTEGRRTYLTDVRPLPEVDALSLAVRELVL</sequence>
<dbReference type="STRING" id="568860.SAMN05421811_103245"/>
<dbReference type="RefSeq" id="WP_091079486.1">
    <property type="nucleotide sequence ID" value="NZ_FOHX01000003.1"/>
</dbReference>
<proteinExistence type="predicted"/>
<organism evidence="1 2">
    <name type="scientific">Nonomuraea wenchangensis</name>
    <dbReference type="NCBI Taxonomy" id="568860"/>
    <lineage>
        <taxon>Bacteria</taxon>
        <taxon>Bacillati</taxon>
        <taxon>Actinomycetota</taxon>
        <taxon>Actinomycetes</taxon>
        <taxon>Streptosporangiales</taxon>
        <taxon>Streptosporangiaceae</taxon>
        <taxon>Nonomuraea</taxon>
    </lineage>
</organism>
<dbReference type="Proteomes" id="UP000199361">
    <property type="component" value="Unassembled WGS sequence"/>
</dbReference>
<gene>
    <name evidence="1" type="ORF">SAMN05421811_103245</name>
</gene>
<dbReference type="EMBL" id="FOHX01000003">
    <property type="protein sequence ID" value="SET50239.1"/>
    <property type="molecule type" value="Genomic_DNA"/>
</dbReference>
<evidence type="ECO:0000313" key="2">
    <source>
        <dbReference type="Proteomes" id="UP000199361"/>
    </source>
</evidence>